<name>A0ABW7EUV4_9BURK</name>
<accession>A0ABW7EUV4</accession>
<proteinExistence type="predicted"/>
<dbReference type="RefSeq" id="WP_394473308.1">
    <property type="nucleotide sequence ID" value="NZ_JBIGHY010000019.1"/>
</dbReference>
<dbReference type="Proteomes" id="UP001606300">
    <property type="component" value="Unassembled WGS sequence"/>
</dbReference>
<reference evidence="1 2" key="1">
    <citation type="submission" date="2024-09" db="EMBL/GenBank/DDBJ databases">
        <title>Novel species of the genus Pelomonas and Roseateles isolated from streams.</title>
        <authorList>
            <person name="Lu H."/>
        </authorList>
    </citation>
    <scope>NUCLEOTIDE SEQUENCE [LARGE SCALE GENOMIC DNA]</scope>
    <source>
        <strain evidence="1 2">DC23W</strain>
    </source>
</reference>
<organism evidence="1 2">
    <name type="scientific">Pelomonas dachongensis</name>
    <dbReference type="NCBI Taxonomy" id="3299029"/>
    <lineage>
        <taxon>Bacteria</taxon>
        <taxon>Pseudomonadati</taxon>
        <taxon>Pseudomonadota</taxon>
        <taxon>Betaproteobacteria</taxon>
        <taxon>Burkholderiales</taxon>
        <taxon>Sphaerotilaceae</taxon>
        <taxon>Roseateles</taxon>
    </lineage>
</organism>
<sequence length="75" mass="8155">MIQQHPYGGLMVLVDARPEGELYRPAFAVAERADAQPMHSDLLDMTCETATAAFARGREAGELWIDAHQNASTGP</sequence>
<dbReference type="EMBL" id="JBIGHY010000019">
    <property type="protein sequence ID" value="MFG6417250.1"/>
    <property type="molecule type" value="Genomic_DNA"/>
</dbReference>
<keyword evidence="2" id="KW-1185">Reference proteome</keyword>
<comment type="caution">
    <text evidence="1">The sequence shown here is derived from an EMBL/GenBank/DDBJ whole genome shotgun (WGS) entry which is preliminary data.</text>
</comment>
<gene>
    <name evidence="1" type="ORF">ACG02S_25480</name>
</gene>
<protein>
    <submittedName>
        <fullName evidence="1">Uncharacterized protein</fullName>
    </submittedName>
</protein>
<evidence type="ECO:0000313" key="1">
    <source>
        <dbReference type="EMBL" id="MFG6417250.1"/>
    </source>
</evidence>
<evidence type="ECO:0000313" key="2">
    <source>
        <dbReference type="Proteomes" id="UP001606300"/>
    </source>
</evidence>